<dbReference type="Proteomes" id="UP000283634">
    <property type="component" value="Unassembled WGS sequence"/>
</dbReference>
<dbReference type="GeneID" id="40325103"/>
<feature type="region of interest" description="Disordered" evidence="1">
    <location>
        <begin position="232"/>
        <end position="257"/>
    </location>
</feature>
<proteinExistence type="predicted"/>
<gene>
    <name evidence="2" type="ORF">TraAM80_01170</name>
</gene>
<sequence length="334" mass="34615">MHSTQHLLYTYISPHWSLPPPLRLLAGDALCPLGRRPPPPLGCPPGSGAAGRRGRETRILRRRSRKARPRRRREQCEGAPRCGGGAVGAVGQGRRGVAAWATGGADAPVAVSPAADSPAIAAEAGHEPPVSASNKDLQRAALGNNASLGEEYLLGRRGAACAEPGRGCGKPAARAGCRAFALAIFLKPFAPHAAQLGPARAFRPLRACRGARGHGASWREWGDEAPARGPVLQQGGAGPRQQACQEPLGGRRGCPHTLQRRRGARSHCVCRCAPLGLEGGCPAPLGEGEGRRAHHHNRPPATVGSMACALSDPAREHSGPGSAEPPPGRGSGVF</sequence>
<name>A0A3R7P168_TRYRA</name>
<reference evidence="2 3" key="1">
    <citation type="journal article" date="2018" name="BMC Genomics">
        <title>Genomic comparison of Trypanosoma conorhini and Trypanosoma rangeli to Trypanosoma cruzi strains of high and low virulence.</title>
        <authorList>
            <person name="Bradwell K.R."/>
            <person name="Koparde V.N."/>
            <person name="Matveyev A.V."/>
            <person name="Serrano M.G."/>
            <person name="Alves J.M."/>
            <person name="Parikh H."/>
            <person name="Huang B."/>
            <person name="Lee V."/>
            <person name="Espinosa-Alvarez O."/>
            <person name="Ortiz P.A."/>
            <person name="Costa-Martins A.G."/>
            <person name="Teixeira M.M."/>
            <person name="Buck G.A."/>
        </authorList>
    </citation>
    <scope>NUCLEOTIDE SEQUENCE [LARGE SCALE GENOMIC DNA]</scope>
    <source>
        <strain evidence="2 3">AM80</strain>
    </source>
</reference>
<evidence type="ECO:0000313" key="3">
    <source>
        <dbReference type="Proteomes" id="UP000283634"/>
    </source>
</evidence>
<dbReference type="RefSeq" id="XP_029241937.1">
    <property type="nucleotide sequence ID" value="XM_029378223.1"/>
</dbReference>
<keyword evidence="3" id="KW-1185">Reference proteome</keyword>
<evidence type="ECO:0000256" key="1">
    <source>
        <dbReference type="SAM" id="MobiDB-lite"/>
    </source>
</evidence>
<dbReference type="EMBL" id="MKGL01000023">
    <property type="protein sequence ID" value="RNF11043.1"/>
    <property type="molecule type" value="Genomic_DNA"/>
</dbReference>
<evidence type="ECO:0000313" key="2">
    <source>
        <dbReference type="EMBL" id="RNF11043.1"/>
    </source>
</evidence>
<accession>A0A3R7P168</accession>
<feature type="region of interest" description="Disordered" evidence="1">
    <location>
        <begin position="41"/>
        <end position="80"/>
    </location>
</feature>
<dbReference type="AlphaFoldDB" id="A0A3R7P168"/>
<feature type="region of interest" description="Disordered" evidence="1">
    <location>
        <begin position="311"/>
        <end position="334"/>
    </location>
</feature>
<feature type="compositionally biased region" description="Basic residues" evidence="1">
    <location>
        <begin position="60"/>
        <end position="73"/>
    </location>
</feature>
<comment type="caution">
    <text evidence="2">The sequence shown here is derived from an EMBL/GenBank/DDBJ whole genome shotgun (WGS) entry which is preliminary data.</text>
</comment>
<organism evidence="2 3">
    <name type="scientific">Trypanosoma rangeli</name>
    <dbReference type="NCBI Taxonomy" id="5698"/>
    <lineage>
        <taxon>Eukaryota</taxon>
        <taxon>Discoba</taxon>
        <taxon>Euglenozoa</taxon>
        <taxon>Kinetoplastea</taxon>
        <taxon>Metakinetoplastina</taxon>
        <taxon>Trypanosomatida</taxon>
        <taxon>Trypanosomatidae</taxon>
        <taxon>Trypanosoma</taxon>
        <taxon>Herpetosoma</taxon>
    </lineage>
</organism>
<protein>
    <submittedName>
        <fullName evidence="2">Uncharacterized protein</fullName>
    </submittedName>
</protein>